<dbReference type="Ensembl" id="ENSAMXT00000030670.1">
    <property type="protein sequence ID" value="ENSAMXP00000038630.1"/>
    <property type="gene ID" value="ENSAMXG00000018349.2"/>
</dbReference>
<comment type="similarity">
    <text evidence="2">Belongs to the AGR family.</text>
</comment>
<name>A0A3B1J9T9_ASTMX</name>
<dbReference type="GO" id="GO:0005783">
    <property type="term" value="C:endoplasmic reticulum"/>
    <property type="evidence" value="ECO:0007669"/>
    <property type="project" value="TreeGrafter"/>
</dbReference>
<dbReference type="Pfam" id="PF13899">
    <property type="entry name" value="Thioredoxin_7"/>
    <property type="match status" value="1"/>
</dbReference>
<dbReference type="Bgee" id="ENSAMXG00000018349">
    <property type="expression patterns" value="Expressed in embryo and 10 other cell types or tissues"/>
</dbReference>
<dbReference type="Proteomes" id="UP000018467">
    <property type="component" value="Unassembled WGS sequence"/>
</dbReference>
<reference evidence="5" key="1">
    <citation type="submission" date="2013-03" db="EMBL/GenBank/DDBJ databases">
        <authorList>
            <person name="Jeffery W."/>
            <person name="Warren W."/>
            <person name="Wilson R.K."/>
        </authorList>
    </citation>
    <scope>NUCLEOTIDE SEQUENCE</scope>
    <source>
        <strain evidence="5">female</strain>
    </source>
</reference>
<dbReference type="PANTHER" id="PTHR15337">
    <property type="entry name" value="ANTERIOR GRADIENT PROTEIN-RELATED"/>
    <property type="match status" value="1"/>
</dbReference>
<evidence type="ECO:0000256" key="3">
    <source>
        <dbReference type="SAM" id="Phobius"/>
    </source>
</evidence>
<keyword evidence="5" id="KW-1185">Reference proteome</keyword>
<reference evidence="5" key="2">
    <citation type="journal article" date="2014" name="Nat. Commun.">
        <title>The cavefish genome reveals candidate genes for eye loss.</title>
        <authorList>
            <person name="McGaugh S.E."/>
            <person name="Gross J.B."/>
            <person name="Aken B."/>
            <person name="Blin M."/>
            <person name="Borowsky R."/>
            <person name="Chalopin D."/>
            <person name="Hinaux H."/>
            <person name="Jeffery W.R."/>
            <person name="Keene A."/>
            <person name="Ma L."/>
            <person name="Minx P."/>
            <person name="Murphy D."/>
            <person name="O'Quin K.E."/>
            <person name="Retaux S."/>
            <person name="Rohner N."/>
            <person name="Searle S.M."/>
            <person name="Stahl B.A."/>
            <person name="Tabin C."/>
            <person name="Volff J.N."/>
            <person name="Yoshizawa M."/>
            <person name="Warren W.C."/>
        </authorList>
    </citation>
    <scope>NUCLEOTIDE SEQUENCE [LARGE SCALE GENOMIC DNA]</scope>
    <source>
        <strain evidence="5">female</strain>
    </source>
</reference>
<dbReference type="SUPFAM" id="SSF52833">
    <property type="entry name" value="Thioredoxin-like"/>
    <property type="match status" value="1"/>
</dbReference>
<dbReference type="InParanoid" id="A0A3B1J9T9"/>
<keyword evidence="3" id="KW-1133">Transmembrane helix</keyword>
<keyword evidence="3" id="KW-0812">Transmembrane</keyword>
<dbReference type="InterPro" id="IPR036249">
    <property type="entry name" value="Thioredoxin-like_sf"/>
</dbReference>
<protein>
    <submittedName>
        <fullName evidence="4">Anterior gradient 1</fullName>
    </submittedName>
</protein>
<evidence type="ECO:0000256" key="2">
    <source>
        <dbReference type="ARBA" id="ARBA00038124"/>
    </source>
</evidence>
<dbReference type="Gene3D" id="3.40.30.10">
    <property type="entry name" value="Glutaredoxin"/>
    <property type="match status" value="1"/>
</dbReference>
<dbReference type="STRING" id="7994.ENSAMXP00000038630"/>
<dbReference type="InterPro" id="IPR051099">
    <property type="entry name" value="AGR/TXD"/>
</dbReference>
<reference evidence="4" key="3">
    <citation type="submission" date="2025-08" db="UniProtKB">
        <authorList>
            <consortium name="Ensembl"/>
        </authorList>
    </citation>
    <scope>IDENTIFICATION</scope>
</reference>
<evidence type="ECO:0000313" key="5">
    <source>
        <dbReference type="Proteomes" id="UP000018467"/>
    </source>
</evidence>
<dbReference type="FunFam" id="3.40.30.10:FF:000036">
    <property type="entry name" value="anterior gradient protein 2 homolog"/>
    <property type="match status" value="1"/>
</dbReference>
<accession>A0A3B1J9T9</accession>
<dbReference type="AlphaFoldDB" id="A0A3B1J9T9"/>
<reference evidence="4" key="4">
    <citation type="submission" date="2025-09" db="UniProtKB">
        <authorList>
            <consortium name="Ensembl"/>
        </authorList>
    </citation>
    <scope>IDENTIFICATION</scope>
</reference>
<dbReference type="PANTHER" id="PTHR15337:SF5">
    <property type="entry name" value="ANTERIOR GRADIENT PROTEIN 3"/>
    <property type="match status" value="1"/>
</dbReference>
<dbReference type="GO" id="GO:0031101">
    <property type="term" value="P:fin regeneration"/>
    <property type="evidence" value="ECO:0007669"/>
    <property type="project" value="Ensembl"/>
</dbReference>
<sequence length="210" mass="24704">MHLHHHEYCQTDRAEEQSWFSRFTFVIMGRWCVYALLFFLSCDVSMQRKKKVVQTLSRGWGDDITWVQTYEEGLSKMRASNKPLMVIHHLEECPHSQALKKVFAENKNIQRMAQSDFIMLNLMHETTDANLAPDGRYVPRILFVDPSMTVRNDITGKYHNRLYTYQPDDADLCEYLMRLVEWQRACCCLARHTSTRIHTLSQSSLGNLTH</sequence>
<dbReference type="GeneTree" id="ENSGT00530000063273"/>
<organism evidence="4 5">
    <name type="scientific">Astyanax mexicanus</name>
    <name type="common">Blind cave fish</name>
    <name type="synonym">Astyanax fasciatus mexicanus</name>
    <dbReference type="NCBI Taxonomy" id="7994"/>
    <lineage>
        <taxon>Eukaryota</taxon>
        <taxon>Metazoa</taxon>
        <taxon>Chordata</taxon>
        <taxon>Craniata</taxon>
        <taxon>Vertebrata</taxon>
        <taxon>Euteleostomi</taxon>
        <taxon>Actinopterygii</taxon>
        <taxon>Neopterygii</taxon>
        <taxon>Teleostei</taxon>
        <taxon>Ostariophysi</taxon>
        <taxon>Characiformes</taxon>
        <taxon>Characoidei</taxon>
        <taxon>Acestrorhamphidae</taxon>
        <taxon>Acestrorhamphinae</taxon>
        <taxon>Astyanax</taxon>
    </lineage>
</organism>
<keyword evidence="3" id="KW-0472">Membrane</keyword>
<keyword evidence="1" id="KW-0732">Signal</keyword>
<evidence type="ECO:0000313" key="4">
    <source>
        <dbReference type="Ensembl" id="ENSAMXP00000038630.1"/>
    </source>
</evidence>
<proteinExistence type="inferred from homology"/>
<feature type="transmembrane region" description="Helical" evidence="3">
    <location>
        <begin position="20"/>
        <end position="40"/>
    </location>
</feature>
<evidence type="ECO:0000256" key="1">
    <source>
        <dbReference type="ARBA" id="ARBA00022729"/>
    </source>
</evidence>